<keyword evidence="2" id="KW-1185">Reference proteome</keyword>
<gene>
    <name evidence="1" type="ORF">KK083_12915</name>
</gene>
<organism evidence="1 2">
    <name type="scientific">Chryseosolibacter histidini</name>
    <dbReference type="NCBI Taxonomy" id="2782349"/>
    <lineage>
        <taxon>Bacteria</taxon>
        <taxon>Pseudomonadati</taxon>
        <taxon>Bacteroidota</taxon>
        <taxon>Cytophagia</taxon>
        <taxon>Cytophagales</taxon>
        <taxon>Chryseotaleaceae</taxon>
        <taxon>Chryseosolibacter</taxon>
    </lineage>
</organism>
<evidence type="ECO:0000313" key="1">
    <source>
        <dbReference type="EMBL" id="MBT1697786.1"/>
    </source>
</evidence>
<protein>
    <recommendedName>
        <fullName evidence="3">Lipoprotein</fullName>
    </recommendedName>
</protein>
<proteinExistence type="predicted"/>
<reference evidence="1 2" key="1">
    <citation type="submission" date="2021-05" db="EMBL/GenBank/DDBJ databases">
        <title>A Polyphasic approach of four new species of the genus Ohtaekwangia: Ohtaekwangia histidinii sp. nov., Ohtaekwangia cretensis sp. nov., Ohtaekwangia indiensis sp. nov., Ohtaekwangia reichenbachii sp. nov. from diverse environment.</title>
        <authorList>
            <person name="Octaviana S."/>
        </authorList>
    </citation>
    <scope>NUCLEOTIDE SEQUENCE [LARGE SCALE GENOMIC DNA]</scope>
    <source>
        <strain evidence="1 2">PWU4</strain>
    </source>
</reference>
<comment type="caution">
    <text evidence="1">The sequence shown here is derived from an EMBL/GenBank/DDBJ whole genome shotgun (WGS) entry which is preliminary data.</text>
</comment>
<dbReference type="AlphaFoldDB" id="A0AAP2DK08"/>
<evidence type="ECO:0000313" key="2">
    <source>
        <dbReference type="Proteomes" id="UP001319200"/>
    </source>
</evidence>
<dbReference type="PROSITE" id="PS51257">
    <property type="entry name" value="PROKAR_LIPOPROTEIN"/>
    <property type="match status" value="1"/>
</dbReference>
<dbReference type="Proteomes" id="UP001319200">
    <property type="component" value="Unassembled WGS sequence"/>
</dbReference>
<sequence>MKTNRFLKSTTILMIAAIAVVSSCNDEERITLKDTQDITEEALTDSYFQDMDDMAGVAVQADAATAGGRVASGARSITVQDDRFNCSGIVISIEPDAASTQEVPKGKITVDFGTTGCTDVRGNVRTGKLIFTYNGRRFIPGSTVVTTSENYTINSVKLEGTRTLTNVSGSTADAPRFNIKLQNGKATFVDGTTATRTSDITTQWVRATSPVNDKLLIEQSSTASGTTRGGRTYAVSLLAALEFKRACGMAVTGIKKYVIDGDKEITINYGDGTCDKSVTITVNGVTRNLQVN</sequence>
<dbReference type="EMBL" id="JAHESF010000011">
    <property type="protein sequence ID" value="MBT1697786.1"/>
    <property type="molecule type" value="Genomic_DNA"/>
</dbReference>
<name>A0AAP2DK08_9BACT</name>
<accession>A0AAP2DK08</accession>
<dbReference type="RefSeq" id="WP_254163659.1">
    <property type="nucleotide sequence ID" value="NZ_JAHESF010000011.1"/>
</dbReference>
<evidence type="ECO:0008006" key="3">
    <source>
        <dbReference type="Google" id="ProtNLM"/>
    </source>
</evidence>